<comment type="subcellular location">
    <subcellularLocation>
        <location evidence="1">Membrane</location>
        <topology evidence="1">Multi-pass membrane protein</topology>
    </subcellularLocation>
</comment>
<evidence type="ECO:0000256" key="3">
    <source>
        <dbReference type="ARBA" id="ARBA00022692"/>
    </source>
</evidence>
<evidence type="ECO:0000256" key="2">
    <source>
        <dbReference type="ARBA" id="ARBA00005725"/>
    </source>
</evidence>
<comment type="caution">
    <text evidence="12">The sequence shown here is derived from an EMBL/GenBank/DDBJ whole genome shotgun (WGS) entry which is preliminary data.</text>
</comment>
<comment type="similarity">
    <text evidence="2">Belongs to the NmrA-type oxidoreductase family. Isoflavone reductase subfamily.</text>
</comment>
<evidence type="ECO:0000256" key="6">
    <source>
        <dbReference type="ARBA" id="ARBA00023002"/>
    </source>
</evidence>
<dbReference type="PANTHER" id="PTHR47706">
    <property type="entry name" value="NMRA-LIKE FAMILY PROTEIN"/>
    <property type="match status" value="1"/>
</dbReference>
<feature type="transmembrane region" description="Helical" evidence="9">
    <location>
        <begin position="295"/>
        <end position="315"/>
    </location>
</feature>
<dbReference type="OrthoDB" id="1077582at2759"/>
<evidence type="ECO:0000256" key="9">
    <source>
        <dbReference type="SAM" id="Phobius"/>
    </source>
</evidence>
<sequence>MVKIALAGGTGGVGREILDALVARDKHEITILTRQDPAELKVPRDVRCVKVNYNDKGQLADALRGVHTVLSFIVVQQDPGNVSQKTLVDACVDAGVTRFAPSEWAGASTVGLPWYAGKTAIEGYLKEINRERKVLEFCCFRPGMFMNYLAHPVKTTKYAEIWGIHVDMKQCRAIILSDLADPGIFGMTTVDDVAEIVAKAVDYQGEWPEIGGIRGAEVSIDQLIQLGEQIRGTVLLAYRVQIPPLAEALFVPAFFAVAVISLVPSPGPIRVVGGLSTLISMWMYAYAHWVGGVSFVIGPMLGFAIGLRWVTLVAFGSPERDFRLVSTPGNNESPVELGVWRKLKWSAELWCAWRGVGWNFADPNVPRVDQQTRLRFLTAQVARAALSIGAQKLIVDHVFCFLWPRGGVSDLLALPVFLQYKLAVVHLVLSWLFIDCIYRVIAIMVVSLNLSSPEHWPPCFGNAADLYSVRNFWGRVWHQMFRKVSDSLLIQSTLSQSFQNFQAAGCAAAHIIGAEKGSMLARYTKLYVGFAVSGLQHYMATRFVPSKAHGGALFWQMPCYAAVVTLEDALASAARSAGIQAGALRAVSAGPLSASLRSQAATKSDLEPPEAAPMSEHEPPEMNTAEDFDMNDACNFDFLEFLNDPAPFDPGNTGMMDPGVIPDFSGGVVEDSGVTAGGIPCITGPDDCVRELASISLALHDQLRIVGSERRDPLTDSQGLIARLRRYPIRNMFEHTQKLVSISEGLAEDSTPPESPYTSDSWTLVIGEQLGELIAT</sequence>
<feature type="region of interest" description="Disordered" evidence="8">
    <location>
        <begin position="598"/>
        <end position="623"/>
    </location>
</feature>
<evidence type="ECO:0008006" key="14">
    <source>
        <dbReference type="Google" id="ProtNLM"/>
    </source>
</evidence>
<dbReference type="SUPFAM" id="SSF51735">
    <property type="entry name" value="NAD(P)-binding Rossmann-fold domains"/>
    <property type="match status" value="1"/>
</dbReference>
<feature type="domain" description="NmrA-like" evidence="10">
    <location>
        <begin position="3"/>
        <end position="225"/>
    </location>
</feature>
<keyword evidence="3 9" id="KW-0812">Transmembrane</keyword>
<dbReference type="PANTHER" id="PTHR47706:SF4">
    <property type="entry name" value="NMRA-LIKE DOMAIN-CONTAINING PROTEIN"/>
    <property type="match status" value="1"/>
</dbReference>
<dbReference type="Proteomes" id="UP000572817">
    <property type="component" value="Unassembled WGS sequence"/>
</dbReference>
<dbReference type="InterPro" id="IPR008030">
    <property type="entry name" value="NmrA-like"/>
</dbReference>
<feature type="domain" description="Wax synthase" evidence="11">
    <location>
        <begin position="456"/>
        <end position="546"/>
    </location>
</feature>
<name>A0A8H4IQH6_9PEZI</name>
<evidence type="ECO:0000256" key="5">
    <source>
        <dbReference type="ARBA" id="ARBA00022989"/>
    </source>
</evidence>
<reference evidence="12" key="1">
    <citation type="submission" date="2020-04" db="EMBL/GenBank/DDBJ databases">
        <title>Genome Assembly and Annotation of Botryosphaeria dothidea sdau 11-99, a Latent Pathogen of Apple Fruit Ring Rot in China.</title>
        <authorList>
            <person name="Yu C."/>
            <person name="Diao Y."/>
            <person name="Lu Q."/>
            <person name="Zhao J."/>
            <person name="Cui S."/>
            <person name="Peng C."/>
            <person name="He B."/>
            <person name="Liu H."/>
        </authorList>
    </citation>
    <scope>NUCLEOTIDE SEQUENCE [LARGE SCALE GENOMIC DNA]</scope>
    <source>
        <strain evidence="12">Sdau11-99</strain>
    </source>
</reference>
<keyword evidence="13" id="KW-1185">Reference proteome</keyword>
<evidence type="ECO:0000259" key="10">
    <source>
        <dbReference type="Pfam" id="PF05368"/>
    </source>
</evidence>
<protein>
    <recommendedName>
        <fullName evidence="14">NmrA-like domain-containing protein</fullName>
    </recommendedName>
</protein>
<evidence type="ECO:0000313" key="13">
    <source>
        <dbReference type="Proteomes" id="UP000572817"/>
    </source>
</evidence>
<dbReference type="AlphaFoldDB" id="A0A8H4IQH6"/>
<proteinExistence type="inferred from homology"/>
<keyword evidence="6" id="KW-0560">Oxidoreductase</keyword>
<evidence type="ECO:0000256" key="8">
    <source>
        <dbReference type="SAM" id="MobiDB-lite"/>
    </source>
</evidence>
<evidence type="ECO:0000256" key="4">
    <source>
        <dbReference type="ARBA" id="ARBA00022857"/>
    </source>
</evidence>
<gene>
    <name evidence="12" type="ORF">GTA08_BOTSDO07623</name>
</gene>
<evidence type="ECO:0000259" key="11">
    <source>
        <dbReference type="Pfam" id="PF13813"/>
    </source>
</evidence>
<evidence type="ECO:0000256" key="7">
    <source>
        <dbReference type="ARBA" id="ARBA00023136"/>
    </source>
</evidence>
<dbReference type="InterPro" id="IPR051609">
    <property type="entry name" value="NmrA/Isoflavone_reductase-like"/>
</dbReference>
<evidence type="ECO:0000256" key="1">
    <source>
        <dbReference type="ARBA" id="ARBA00004141"/>
    </source>
</evidence>
<dbReference type="InterPro" id="IPR032805">
    <property type="entry name" value="Wax_synthase_dom"/>
</dbReference>
<dbReference type="Pfam" id="PF13813">
    <property type="entry name" value="MBOAT_2"/>
    <property type="match status" value="1"/>
</dbReference>
<dbReference type="InterPro" id="IPR036291">
    <property type="entry name" value="NAD(P)-bd_dom_sf"/>
</dbReference>
<dbReference type="EMBL" id="WWBZ02000051">
    <property type="protein sequence ID" value="KAF4304597.1"/>
    <property type="molecule type" value="Genomic_DNA"/>
</dbReference>
<organism evidence="12 13">
    <name type="scientific">Botryosphaeria dothidea</name>
    <dbReference type="NCBI Taxonomy" id="55169"/>
    <lineage>
        <taxon>Eukaryota</taxon>
        <taxon>Fungi</taxon>
        <taxon>Dikarya</taxon>
        <taxon>Ascomycota</taxon>
        <taxon>Pezizomycotina</taxon>
        <taxon>Dothideomycetes</taxon>
        <taxon>Dothideomycetes incertae sedis</taxon>
        <taxon>Botryosphaeriales</taxon>
        <taxon>Botryosphaeriaceae</taxon>
        <taxon>Botryosphaeria</taxon>
    </lineage>
</organism>
<accession>A0A8H4IQH6</accession>
<keyword evidence="7 9" id="KW-0472">Membrane</keyword>
<dbReference type="Gene3D" id="3.40.50.720">
    <property type="entry name" value="NAD(P)-binding Rossmann-like Domain"/>
    <property type="match status" value="1"/>
</dbReference>
<feature type="transmembrane region" description="Helical" evidence="9">
    <location>
        <begin position="245"/>
        <end position="264"/>
    </location>
</feature>
<dbReference type="GO" id="GO:0016020">
    <property type="term" value="C:membrane"/>
    <property type="evidence" value="ECO:0007669"/>
    <property type="project" value="UniProtKB-SubCell"/>
</dbReference>
<dbReference type="Pfam" id="PF05368">
    <property type="entry name" value="NmrA"/>
    <property type="match status" value="1"/>
</dbReference>
<keyword evidence="4" id="KW-0521">NADP</keyword>
<evidence type="ECO:0000313" key="12">
    <source>
        <dbReference type="EMBL" id="KAF4304597.1"/>
    </source>
</evidence>
<keyword evidence="5 9" id="KW-1133">Transmembrane helix</keyword>
<dbReference type="GO" id="GO:0016491">
    <property type="term" value="F:oxidoreductase activity"/>
    <property type="evidence" value="ECO:0007669"/>
    <property type="project" value="UniProtKB-KW"/>
</dbReference>